<name>A0A3P5YJQ5_BRACM</name>
<evidence type="ECO:0000313" key="2">
    <source>
        <dbReference type="EMBL" id="CAG7863691.1"/>
    </source>
</evidence>
<protein>
    <submittedName>
        <fullName evidence="2">Uncharacterized protein</fullName>
    </submittedName>
</protein>
<reference evidence="3" key="1">
    <citation type="submission" date="2018-11" db="EMBL/GenBank/DDBJ databases">
        <authorList>
            <consortium name="Genoscope - CEA"/>
            <person name="William W."/>
        </authorList>
    </citation>
    <scope>NUCLEOTIDE SEQUENCE</scope>
</reference>
<dbReference type="EMBL" id="LS974625">
    <property type="protein sequence ID" value="CAG7863691.1"/>
    <property type="molecule type" value="Genomic_DNA"/>
</dbReference>
<evidence type="ECO:0000256" key="1">
    <source>
        <dbReference type="SAM" id="MobiDB-lite"/>
    </source>
</evidence>
<dbReference type="Proteomes" id="UP000694005">
    <property type="component" value="Chromosome A09"/>
</dbReference>
<gene>
    <name evidence="3" type="ORF">BRAA09T38672Z</name>
    <name evidence="2" type="ORF">BRAPAZ1V2_A09P41580.2</name>
</gene>
<feature type="region of interest" description="Disordered" evidence="1">
    <location>
        <begin position="59"/>
        <end position="78"/>
    </location>
</feature>
<evidence type="ECO:0000313" key="3">
    <source>
        <dbReference type="EMBL" id="VDC61061.1"/>
    </source>
</evidence>
<dbReference type="EMBL" id="LR031568">
    <property type="protein sequence ID" value="VDC61061.1"/>
    <property type="molecule type" value="Genomic_DNA"/>
</dbReference>
<accession>A0A3P5YJQ5</accession>
<dbReference type="Gramene" id="A09p41580.2_BraZ1">
    <property type="protein sequence ID" value="A09p41580.2_BraZ1.CDS.1"/>
    <property type="gene ID" value="A09g41580.2_BraZ1"/>
</dbReference>
<proteinExistence type="predicted"/>
<organism evidence="3">
    <name type="scientific">Brassica campestris</name>
    <name type="common">Field mustard</name>
    <dbReference type="NCBI Taxonomy" id="3711"/>
    <lineage>
        <taxon>Eukaryota</taxon>
        <taxon>Viridiplantae</taxon>
        <taxon>Streptophyta</taxon>
        <taxon>Embryophyta</taxon>
        <taxon>Tracheophyta</taxon>
        <taxon>Spermatophyta</taxon>
        <taxon>Magnoliopsida</taxon>
        <taxon>eudicotyledons</taxon>
        <taxon>Gunneridae</taxon>
        <taxon>Pentapetalae</taxon>
        <taxon>rosids</taxon>
        <taxon>malvids</taxon>
        <taxon>Brassicales</taxon>
        <taxon>Brassicaceae</taxon>
        <taxon>Brassiceae</taxon>
        <taxon>Brassica</taxon>
    </lineage>
</organism>
<sequence length="108" mass="12124">MSPRKRVSEDALPSSFAPKNLGIRGGEIVLKIEFVLHSIDREQVAEYWFGTCGLQAPPPEQWCPPRPRGRRESATPSRGFLPLHRYHPRFMPCLGGGGVSDAKSLRKR</sequence>
<dbReference type="AlphaFoldDB" id="A0A3P5YJQ5"/>